<reference evidence="1 2" key="1">
    <citation type="journal article" date="2013" name="Genome Announc.">
        <title>Draft Genome Sequence of 'Candidatus Halobonum tyrrellensis' Strain G22, Isolated from the Hypersaline Waters of Lake Tyrrell, Australia.</title>
        <authorList>
            <person name="Ugalde J.A."/>
            <person name="Narasingarao P."/>
            <person name="Kuo S."/>
            <person name="Podell S."/>
            <person name="Allen E.E."/>
        </authorList>
    </citation>
    <scope>NUCLEOTIDE SEQUENCE [LARGE SCALE GENOMIC DNA]</scope>
    <source>
        <strain evidence="1 2">G22</strain>
    </source>
</reference>
<dbReference type="EMBL" id="ASGZ01000060">
    <property type="protein sequence ID" value="ESP87343.1"/>
    <property type="molecule type" value="Genomic_DNA"/>
</dbReference>
<comment type="caution">
    <text evidence="1">The sequence shown here is derived from an EMBL/GenBank/DDBJ whole genome shotgun (WGS) entry which is preliminary data.</text>
</comment>
<gene>
    <name evidence="1" type="ORF">K933_14693</name>
</gene>
<accession>V4HBD4</accession>
<name>V4HBD4_9EURY</name>
<dbReference type="eggNOG" id="arCOG04394">
    <property type="taxonomic scope" value="Archaea"/>
</dbReference>
<evidence type="ECO:0000313" key="1">
    <source>
        <dbReference type="EMBL" id="ESP87343.1"/>
    </source>
</evidence>
<evidence type="ECO:0000313" key="2">
    <source>
        <dbReference type="Proteomes" id="UP000017840"/>
    </source>
</evidence>
<protein>
    <submittedName>
        <fullName evidence="1">Uncharacterized protein</fullName>
    </submittedName>
</protein>
<dbReference type="AlphaFoldDB" id="V4HBD4"/>
<sequence>MTAERSDVQTVFHMIEGDEESMDRTLTLAGNLADDDTVDVDSIVVLAQAEGIDPLTKGGHGESEVQSLVEEGVSFAACSNTMEMMDLEESDLHDGVEVVSSGVGELTRLQNEGYAYIRP</sequence>
<dbReference type="InterPro" id="IPR027396">
    <property type="entry name" value="DsrEFH-like"/>
</dbReference>
<dbReference type="PANTHER" id="PTHR37691:SF1">
    <property type="entry name" value="BLR3518 PROTEIN"/>
    <property type="match status" value="1"/>
</dbReference>
<dbReference type="InterPro" id="IPR003787">
    <property type="entry name" value="Sulphur_relay_DsrE/F-like"/>
</dbReference>
<dbReference type="Gene3D" id="3.40.1260.10">
    <property type="entry name" value="DsrEFH-like"/>
    <property type="match status" value="1"/>
</dbReference>
<proteinExistence type="predicted"/>
<keyword evidence="2" id="KW-1185">Reference proteome</keyword>
<dbReference type="Proteomes" id="UP000017840">
    <property type="component" value="Unassembled WGS sequence"/>
</dbReference>
<dbReference type="Pfam" id="PF02635">
    <property type="entry name" value="DsrE"/>
    <property type="match status" value="1"/>
</dbReference>
<dbReference type="PATRIC" id="fig|1324957.4.peg.2979"/>
<dbReference type="SUPFAM" id="SSF75169">
    <property type="entry name" value="DsrEFH-like"/>
    <property type="match status" value="1"/>
</dbReference>
<organism evidence="1 2">
    <name type="scientific">Candidatus Halobonum tyrrellensis G22</name>
    <dbReference type="NCBI Taxonomy" id="1324957"/>
    <lineage>
        <taxon>Archaea</taxon>
        <taxon>Methanobacteriati</taxon>
        <taxon>Methanobacteriota</taxon>
        <taxon>Stenosarchaea group</taxon>
        <taxon>Halobacteria</taxon>
        <taxon>Halobacteriales</taxon>
        <taxon>Haloferacaceae</taxon>
        <taxon>Candidatus Halobonum</taxon>
    </lineage>
</organism>
<dbReference type="PANTHER" id="PTHR37691">
    <property type="entry name" value="BLR3518 PROTEIN"/>
    <property type="match status" value="1"/>
</dbReference>